<sequence length="178" mass="20686">MAHIIDKEEFHATYFPENMDKDQLESLLIANVNSCGVMMNKLHDMLKQINDTVEKLKEKNHPQTEEQYDPLKADVQQKIAAAKASTSYNLDVQMIRVEKLLAEANDKFSQLSTQLNVKNRSLKDIYNDSLKPAEQAYVEMEKFAAEYLKLAVQLDNIMEDSIKRENNQEWFYNAPRNL</sequence>
<evidence type="ECO:0000313" key="2">
    <source>
        <dbReference type="Proteomes" id="UP000054695"/>
    </source>
</evidence>
<evidence type="ECO:0000313" key="1">
    <source>
        <dbReference type="EMBL" id="KTC71318.1"/>
    </source>
</evidence>
<accession>A0A0W0RJQ2</accession>
<dbReference type="Proteomes" id="UP000054695">
    <property type="component" value="Unassembled WGS sequence"/>
</dbReference>
<dbReference type="PATRIC" id="fig|447.4.peg.3082"/>
<keyword evidence="2" id="KW-1185">Reference proteome</keyword>
<dbReference type="AlphaFoldDB" id="A0A0W0RJQ2"/>
<dbReference type="EMBL" id="LNXU01000032">
    <property type="protein sequence ID" value="KTC71318.1"/>
    <property type="molecule type" value="Genomic_DNA"/>
</dbReference>
<reference evidence="1 2" key="1">
    <citation type="submission" date="2015-11" db="EMBL/GenBank/DDBJ databases">
        <title>Genomic analysis of 38 Legionella species identifies large and diverse effector repertoires.</title>
        <authorList>
            <person name="Burstein D."/>
            <person name="Amaro F."/>
            <person name="Zusman T."/>
            <person name="Lifshitz Z."/>
            <person name="Cohen O."/>
            <person name="Gilbert J.A."/>
            <person name="Pupko T."/>
            <person name="Shuman H.A."/>
            <person name="Segal G."/>
        </authorList>
    </citation>
    <scope>NUCLEOTIDE SEQUENCE [LARGE SCALE GENOMIC DNA]</scope>
    <source>
        <strain evidence="1 2">WIGA</strain>
    </source>
</reference>
<proteinExistence type="predicted"/>
<dbReference type="STRING" id="447.Lboz_2895"/>
<organism evidence="1 2">
    <name type="scientific">Legionella bozemanae</name>
    <name type="common">Fluoribacter bozemanae</name>
    <dbReference type="NCBI Taxonomy" id="447"/>
    <lineage>
        <taxon>Bacteria</taxon>
        <taxon>Pseudomonadati</taxon>
        <taxon>Pseudomonadota</taxon>
        <taxon>Gammaproteobacteria</taxon>
        <taxon>Legionellales</taxon>
        <taxon>Legionellaceae</taxon>
        <taxon>Legionella</taxon>
    </lineage>
</organism>
<name>A0A0W0RJQ2_LEGBO</name>
<protein>
    <submittedName>
        <fullName evidence="1">Uncharacterized protein</fullName>
    </submittedName>
</protein>
<comment type="caution">
    <text evidence="1">The sequence shown here is derived from an EMBL/GenBank/DDBJ whole genome shotgun (WGS) entry which is preliminary data.</text>
</comment>
<gene>
    <name evidence="1" type="ORF">Lboz_2895</name>
</gene>